<dbReference type="InterPro" id="IPR050268">
    <property type="entry name" value="NADH-dep_flavin_reductase"/>
</dbReference>
<feature type="domain" description="Flavin reductase like" evidence="2">
    <location>
        <begin position="31"/>
        <end position="168"/>
    </location>
</feature>
<sequence length="180" mass="19724">MTDSYALHAKPKPPTTRLKVPTDAQRLRSAFGRFPTGVCVVTFDGPGFRHGITVNSFTSVSVDPKLVLVSIARSARSHDVLLEAPFTVNVLGAEQEALAMHFAGRPNQEPSWVEGDWAPRLAGSLAHFECTPWKTYDGGDHTLVVGEVRSYGYRDGDALGFNGSRFTVIHELNLGHEFLM</sequence>
<keyword evidence="1" id="KW-0560">Oxidoreductase</keyword>
<dbReference type="Gene3D" id="2.30.110.10">
    <property type="entry name" value="Electron Transport, Fmn-binding Protein, Chain A"/>
    <property type="match status" value="1"/>
</dbReference>
<dbReference type="InterPro" id="IPR002563">
    <property type="entry name" value="Flavin_Rdtase-like_dom"/>
</dbReference>
<reference evidence="3 4" key="1">
    <citation type="submission" date="2019-10" db="EMBL/GenBank/DDBJ databases">
        <title>Georgenia wutianyii sp. nov. and Georgenia yuyongxinii sp. nov. isolated from plateau pika (Ochotona curzoniae) in the Qinghai-Tibet plateau of China.</title>
        <authorList>
            <person name="Tian Z."/>
        </authorList>
    </citation>
    <scope>NUCLEOTIDE SEQUENCE [LARGE SCALE GENOMIC DNA]</scope>
    <source>
        <strain evidence="3 4">JCM 15130</strain>
    </source>
</reference>
<dbReference type="SUPFAM" id="SSF50475">
    <property type="entry name" value="FMN-binding split barrel"/>
    <property type="match status" value="1"/>
</dbReference>
<dbReference type="EMBL" id="WHPD01003830">
    <property type="protein sequence ID" value="MPV90537.1"/>
    <property type="molecule type" value="Genomic_DNA"/>
</dbReference>
<comment type="caution">
    <text evidence="3">The sequence shown here is derived from an EMBL/GenBank/DDBJ whole genome shotgun (WGS) entry which is preliminary data.</text>
</comment>
<dbReference type="InterPro" id="IPR012349">
    <property type="entry name" value="Split_barrel_FMN-bd"/>
</dbReference>
<proteinExistence type="predicted"/>
<dbReference type="OrthoDB" id="9792858at2"/>
<evidence type="ECO:0000313" key="3">
    <source>
        <dbReference type="EMBL" id="MPV90537.1"/>
    </source>
</evidence>
<dbReference type="AlphaFoldDB" id="A0A7J9V0X8"/>
<protein>
    <submittedName>
        <fullName evidence="3">Flavin reductase</fullName>
    </submittedName>
</protein>
<keyword evidence="4" id="KW-1185">Reference proteome</keyword>
<evidence type="ECO:0000256" key="1">
    <source>
        <dbReference type="ARBA" id="ARBA00023002"/>
    </source>
</evidence>
<dbReference type="Proteomes" id="UP000429644">
    <property type="component" value="Unassembled WGS sequence"/>
</dbReference>
<dbReference type="GO" id="GO:0010181">
    <property type="term" value="F:FMN binding"/>
    <property type="evidence" value="ECO:0007669"/>
    <property type="project" value="InterPro"/>
</dbReference>
<dbReference type="PANTHER" id="PTHR30466:SF1">
    <property type="entry name" value="FMN REDUCTASE (NADH) RUTF"/>
    <property type="match status" value="1"/>
</dbReference>
<dbReference type="GO" id="GO:0042602">
    <property type="term" value="F:riboflavin reductase (NADPH) activity"/>
    <property type="evidence" value="ECO:0007669"/>
    <property type="project" value="TreeGrafter"/>
</dbReference>
<dbReference type="PANTHER" id="PTHR30466">
    <property type="entry name" value="FLAVIN REDUCTASE"/>
    <property type="match status" value="1"/>
</dbReference>
<name>A0A7J9V0X8_9MICO</name>
<gene>
    <name evidence="3" type="ORF">GB882_17835</name>
</gene>
<organism evidence="3 4">
    <name type="scientific">Georgenia ruanii</name>
    <dbReference type="NCBI Taxonomy" id="348442"/>
    <lineage>
        <taxon>Bacteria</taxon>
        <taxon>Bacillati</taxon>
        <taxon>Actinomycetota</taxon>
        <taxon>Actinomycetes</taxon>
        <taxon>Micrococcales</taxon>
        <taxon>Bogoriellaceae</taxon>
        <taxon>Georgenia</taxon>
    </lineage>
</organism>
<evidence type="ECO:0000259" key="2">
    <source>
        <dbReference type="SMART" id="SM00903"/>
    </source>
</evidence>
<evidence type="ECO:0000313" key="4">
    <source>
        <dbReference type="Proteomes" id="UP000429644"/>
    </source>
</evidence>
<accession>A0A7J9V0X8</accession>
<dbReference type="Pfam" id="PF01613">
    <property type="entry name" value="Flavin_Reduct"/>
    <property type="match status" value="1"/>
</dbReference>
<dbReference type="SMART" id="SM00903">
    <property type="entry name" value="Flavin_Reduct"/>
    <property type="match status" value="1"/>
</dbReference>